<reference evidence="2" key="3">
    <citation type="submission" date="2025-08" db="UniProtKB">
        <authorList>
            <consortium name="Ensembl"/>
        </authorList>
    </citation>
    <scope>IDENTIFICATION</scope>
</reference>
<accession>F6XLR2</accession>
<protein>
    <submittedName>
        <fullName evidence="2">Uncharacterized protein</fullName>
    </submittedName>
</protein>
<reference evidence="2" key="4">
    <citation type="submission" date="2025-09" db="UniProtKB">
        <authorList>
            <consortium name="Ensembl"/>
        </authorList>
    </citation>
    <scope>IDENTIFICATION</scope>
</reference>
<reference evidence="2" key="2">
    <citation type="journal article" date="2008" name="Genome Biol.">
        <title>Improved genome assembly and evidence-based global gene model set for the chordate Ciona intestinalis: new insight into intron and operon populations.</title>
        <authorList>
            <person name="Satou Y."/>
            <person name="Mineta K."/>
            <person name="Ogasawara M."/>
            <person name="Sasakura Y."/>
            <person name="Shoguchi E."/>
            <person name="Ueno K."/>
            <person name="Yamada L."/>
            <person name="Matsumoto J."/>
            <person name="Wasserscheid J."/>
            <person name="Dewar K."/>
            <person name="Wiley G.B."/>
            <person name="Macmil S.L."/>
            <person name="Roe B.A."/>
            <person name="Zeller R.W."/>
            <person name="Hastings K.E."/>
            <person name="Lemaire P."/>
            <person name="Lindquist E."/>
            <person name="Endo T."/>
            <person name="Hotta K."/>
            <person name="Inaba K."/>
        </authorList>
    </citation>
    <scope>NUCLEOTIDE SEQUENCE [LARGE SCALE GENOMIC DNA]</scope>
    <source>
        <strain evidence="2">wild type</strain>
    </source>
</reference>
<dbReference type="EMBL" id="EAAA01001225">
    <property type="status" value="NOT_ANNOTATED_CDS"/>
    <property type="molecule type" value="Genomic_DNA"/>
</dbReference>
<dbReference type="InParanoid" id="F6XLR2"/>
<dbReference type="AlphaFoldDB" id="F6XLR2"/>
<keyword evidence="3" id="KW-1185">Reference proteome</keyword>
<organism evidence="2 3">
    <name type="scientific">Ciona intestinalis</name>
    <name type="common">Transparent sea squirt</name>
    <name type="synonym">Ascidia intestinalis</name>
    <dbReference type="NCBI Taxonomy" id="7719"/>
    <lineage>
        <taxon>Eukaryota</taxon>
        <taxon>Metazoa</taxon>
        <taxon>Chordata</taxon>
        <taxon>Tunicata</taxon>
        <taxon>Ascidiacea</taxon>
        <taxon>Phlebobranchia</taxon>
        <taxon>Cionidae</taxon>
        <taxon>Ciona</taxon>
    </lineage>
</organism>
<proteinExistence type="predicted"/>
<reference evidence="3" key="1">
    <citation type="journal article" date="2002" name="Science">
        <title>The draft genome of Ciona intestinalis: insights into chordate and vertebrate origins.</title>
        <authorList>
            <person name="Dehal P."/>
            <person name="Satou Y."/>
            <person name="Campbell R.K."/>
            <person name="Chapman J."/>
            <person name="Degnan B."/>
            <person name="De Tomaso A."/>
            <person name="Davidson B."/>
            <person name="Di Gregorio A."/>
            <person name="Gelpke M."/>
            <person name="Goodstein D.M."/>
            <person name="Harafuji N."/>
            <person name="Hastings K.E."/>
            <person name="Ho I."/>
            <person name="Hotta K."/>
            <person name="Huang W."/>
            <person name="Kawashima T."/>
            <person name="Lemaire P."/>
            <person name="Martinez D."/>
            <person name="Meinertzhagen I.A."/>
            <person name="Necula S."/>
            <person name="Nonaka M."/>
            <person name="Putnam N."/>
            <person name="Rash S."/>
            <person name="Saiga H."/>
            <person name="Satake M."/>
            <person name="Terry A."/>
            <person name="Yamada L."/>
            <person name="Wang H.G."/>
            <person name="Awazu S."/>
            <person name="Azumi K."/>
            <person name="Boore J."/>
            <person name="Branno M."/>
            <person name="Chin-Bow S."/>
            <person name="DeSantis R."/>
            <person name="Doyle S."/>
            <person name="Francino P."/>
            <person name="Keys D.N."/>
            <person name="Haga S."/>
            <person name="Hayashi H."/>
            <person name="Hino K."/>
            <person name="Imai K.S."/>
            <person name="Inaba K."/>
            <person name="Kano S."/>
            <person name="Kobayashi K."/>
            <person name="Kobayashi M."/>
            <person name="Lee B.I."/>
            <person name="Makabe K.W."/>
            <person name="Manohar C."/>
            <person name="Matassi G."/>
            <person name="Medina M."/>
            <person name="Mochizuki Y."/>
            <person name="Mount S."/>
            <person name="Morishita T."/>
            <person name="Miura S."/>
            <person name="Nakayama A."/>
            <person name="Nishizaka S."/>
            <person name="Nomoto H."/>
            <person name="Ohta F."/>
            <person name="Oishi K."/>
            <person name="Rigoutsos I."/>
            <person name="Sano M."/>
            <person name="Sasaki A."/>
            <person name="Sasakura Y."/>
            <person name="Shoguchi E."/>
            <person name="Shin-i T."/>
            <person name="Spagnuolo A."/>
            <person name="Stainier D."/>
            <person name="Suzuki M.M."/>
            <person name="Tassy O."/>
            <person name="Takatori N."/>
            <person name="Tokuoka M."/>
            <person name="Yagi K."/>
            <person name="Yoshizaki F."/>
            <person name="Wada S."/>
            <person name="Zhang C."/>
            <person name="Hyatt P.D."/>
            <person name="Larimer F."/>
            <person name="Detter C."/>
            <person name="Doggett N."/>
            <person name="Glavina T."/>
            <person name="Hawkins T."/>
            <person name="Richardson P."/>
            <person name="Lucas S."/>
            <person name="Kohara Y."/>
            <person name="Levine M."/>
            <person name="Satoh N."/>
            <person name="Rokhsar D.S."/>
        </authorList>
    </citation>
    <scope>NUCLEOTIDE SEQUENCE [LARGE SCALE GENOMIC DNA]</scope>
</reference>
<evidence type="ECO:0000313" key="3">
    <source>
        <dbReference type="Proteomes" id="UP000008144"/>
    </source>
</evidence>
<feature type="region of interest" description="Disordered" evidence="1">
    <location>
        <begin position="171"/>
        <end position="203"/>
    </location>
</feature>
<dbReference type="HOGENOM" id="CLU_1351576_0_0_1"/>
<sequence length="203" mass="22213">ETILNSTTINEAVISYACDVKPQTYVTAPVSILNHQTSNTQSVSVKTEVVATNCAPLPTILPQTLFDPLGTLTPSIEGKYPDPSDPTLETAPKWAASSAVSPEELEELNEIFNDLDSMNNEIGVDFSAAIDNTSNQIQLFQSGLPQPTINHTMPAIEDQSHQQKLQYNNNMHHNMSPKQHMPPTYSPPDPQIYAQQPLPSSTT</sequence>
<evidence type="ECO:0000313" key="2">
    <source>
        <dbReference type="Ensembl" id="ENSCINP00000026194.1"/>
    </source>
</evidence>
<feature type="compositionally biased region" description="Polar residues" evidence="1">
    <location>
        <begin position="193"/>
        <end position="203"/>
    </location>
</feature>
<dbReference type="Proteomes" id="UP000008144">
    <property type="component" value="Chromosome 14"/>
</dbReference>
<dbReference type="Ensembl" id="ENSCINT00000026440.1">
    <property type="protein sequence ID" value="ENSCINP00000026194.1"/>
    <property type="gene ID" value="ENSCING00000014495.1"/>
</dbReference>
<name>F6XLR2_CIOIN</name>
<evidence type="ECO:0000256" key="1">
    <source>
        <dbReference type="SAM" id="MobiDB-lite"/>
    </source>
</evidence>